<sequence>MAQRTFSFPNANRCVKTTAIDRTTNERYQVTAYVPAHIWYMGQLQRIMREAGGDWLVLSPLEYG</sequence>
<proteinExistence type="predicted"/>
<accession>A0A928VNG9</accession>
<gene>
    <name evidence="1" type="ORF">IQ266_19005</name>
</gene>
<name>A0A928VNG9_9CYAN</name>
<evidence type="ECO:0000313" key="2">
    <source>
        <dbReference type="Proteomes" id="UP000625316"/>
    </source>
</evidence>
<dbReference type="Proteomes" id="UP000625316">
    <property type="component" value="Unassembled WGS sequence"/>
</dbReference>
<dbReference type="AlphaFoldDB" id="A0A928VNG9"/>
<evidence type="ECO:0000313" key="1">
    <source>
        <dbReference type="EMBL" id="MBE9031828.1"/>
    </source>
</evidence>
<protein>
    <submittedName>
        <fullName evidence="1">Uncharacterized protein</fullName>
    </submittedName>
</protein>
<comment type="caution">
    <text evidence="1">The sequence shown here is derived from an EMBL/GenBank/DDBJ whole genome shotgun (WGS) entry which is preliminary data.</text>
</comment>
<dbReference type="RefSeq" id="WP_264326655.1">
    <property type="nucleotide sequence ID" value="NZ_JADEXQ010000076.1"/>
</dbReference>
<dbReference type="EMBL" id="JADEXQ010000076">
    <property type="protein sequence ID" value="MBE9031828.1"/>
    <property type="molecule type" value="Genomic_DNA"/>
</dbReference>
<organism evidence="1 2">
    <name type="scientific">Romeriopsis navalis LEGE 11480</name>
    <dbReference type="NCBI Taxonomy" id="2777977"/>
    <lineage>
        <taxon>Bacteria</taxon>
        <taxon>Bacillati</taxon>
        <taxon>Cyanobacteriota</taxon>
        <taxon>Cyanophyceae</taxon>
        <taxon>Leptolyngbyales</taxon>
        <taxon>Leptolyngbyaceae</taxon>
        <taxon>Romeriopsis</taxon>
        <taxon>Romeriopsis navalis</taxon>
    </lineage>
</organism>
<reference evidence="1" key="1">
    <citation type="submission" date="2020-10" db="EMBL/GenBank/DDBJ databases">
        <authorList>
            <person name="Castelo-Branco R."/>
            <person name="Eusebio N."/>
            <person name="Adriana R."/>
            <person name="Vieira A."/>
            <person name="Brugerolle De Fraissinette N."/>
            <person name="Rezende De Castro R."/>
            <person name="Schneider M.P."/>
            <person name="Vasconcelos V."/>
            <person name="Leao P.N."/>
        </authorList>
    </citation>
    <scope>NUCLEOTIDE SEQUENCE</scope>
    <source>
        <strain evidence="1">LEGE 11480</strain>
    </source>
</reference>
<keyword evidence="2" id="KW-1185">Reference proteome</keyword>